<name>A0A0F9YYG2_9ZZZZ</name>
<evidence type="ECO:0000256" key="7">
    <source>
        <dbReference type="ARBA" id="ARBA00022989"/>
    </source>
</evidence>
<comment type="subcellular location">
    <subcellularLocation>
        <location evidence="1">Cell inner membrane</location>
        <topology evidence="1">Single-pass membrane protein</topology>
    </subcellularLocation>
</comment>
<evidence type="ECO:0000256" key="1">
    <source>
        <dbReference type="ARBA" id="ARBA00004377"/>
    </source>
</evidence>
<evidence type="ECO:0000256" key="3">
    <source>
        <dbReference type="ARBA" id="ARBA00022475"/>
    </source>
</evidence>
<comment type="caution">
    <text evidence="10">The sequence shown here is derived from an EMBL/GenBank/DDBJ whole genome shotgun (WGS) entry which is preliminary data.</text>
</comment>
<dbReference type="PIRSF" id="PIRSF006291">
    <property type="entry name" value="GspM"/>
    <property type="match status" value="1"/>
</dbReference>
<dbReference type="Gene3D" id="3.30.1360.100">
    <property type="entry name" value="General secretion pathway protein M, EpsM"/>
    <property type="match status" value="1"/>
</dbReference>
<dbReference type="EMBL" id="LAZR01000006">
    <property type="protein sequence ID" value="KKO09789.1"/>
    <property type="molecule type" value="Genomic_DNA"/>
</dbReference>
<evidence type="ECO:0008006" key="11">
    <source>
        <dbReference type="Google" id="ProtNLM"/>
    </source>
</evidence>
<evidence type="ECO:0000256" key="8">
    <source>
        <dbReference type="ARBA" id="ARBA00023136"/>
    </source>
</evidence>
<evidence type="ECO:0000256" key="9">
    <source>
        <dbReference type="SAM" id="Phobius"/>
    </source>
</evidence>
<dbReference type="SUPFAM" id="SSF103054">
    <property type="entry name" value="General secretion pathway protein M, EpsM"/>
    <property type="match status" value="1"/>
</dbReference>
<reference evidence="10" key="1">
    <citation type="journal article" date="2015" name="Nature">
        <title>Complex archaea that bridge the gap between prokaryotes and eukaryotes.</title>
        <authorList>
            <person name="Spang A."/>
            <person name="Saw J.H."/>
            <person name="Jorgensen S.L."/>
            <person name="Zaremba-Niedzwiedzka K."/>
            <person name="Martijn J."/>
            <person name="Lind A.E."/>
            <person name="van Eijk R."/>
            <person name="Schleper C."/>
            <person name="Guy L."/>
            <person name="Ettema T.J."/>
        </authorList>
    </citation>
    <scope>NUCLEOTIDE SEQUENCE</scope>
</reference>
<keyword evidence="7 9" id="KW-1133">Transmembrane helix</keyword>
<dbReference type="GO" id="GO:0015627">
    <property type="term" value="C:type II protein secretion system complex"/>
    <property type="evidence" value="ECO:0007669"/>
    <property type="project" value="InterPro"/>
</dbReference>
<dbReference type="AlphaFoldDB" id="A0A0F9YYG2"/>
<keyword evidence="6" id="KW-0653">Protein transport</keyword>
<feature type="transmembrane region" description="Helical" evidence="9">
    <location>
        <begin position="14"/>
        <end position="33"/>
    </location>
</feature>
<keyword evidence="3" id="KW-1003">Cell membrane</keyword>
<protein>
    <recommendedName>
        <fullName evidence="11">Type II secretion system protein M</fullName>
    </recommendedName>
</protein>
<evidence type="ECO:0000256" key="5">
    <source>
        <dbReference type="ARBA" id="ARBA00022692"/>
    </source>
</evidence>
<organism evidence="10">
    <name type="scientific">marine sediment metagenome</name>
    <dbReference type="NCBI Taxonomy" id="412755"/>
    <lineage>
        <taxon>unclassified sequences</taxon>
        <taxon>metagenomes</taxon>
        <taxon>ecological metagenomes</taxon>
    </lineage>
</organism>
<proteinExistence type="predicted"/>
<keyword evidence="8 9" id="KW-0472">Membrane</keyword>
<dbReference type="InterPro" id="IPR007690">
    <property type="entry name" value="T2SS_GspM"/>
</dbReference>
<accession>A0A0F9YYG2</accession>
<keyword evidence="2" id="KW-0813">Transport</keyword>
<keyword evidence="4" id="KW-0997">Cell inner membrane</keyword>
<sequence>MRAWWAGLAPRERYVMAAGLATLALVLMWLVIWEPIAERRQALRNEVSALSADLAWMQGVSDQVRRRASQQGQTTPSAAGGSVLTLVEVSATAAGIRSSIERVQPEGEGARLWFAQVSFDALVSWLGELENRHGLQISQLAVDVSSDPGVVSARLLVEPR</sequence>
<evidence type="ECO:0000256" key="6">
    <source>
        <dbReference type="ARBA" id="ARBA00022927"/>
    </source>
</evidence>
<dbReference type="InterPro" id="IPR023229">
    <property type="entry name" value="T2SS_M_periplasmic_sf"/>
</dbReference>
<dbReference type="GO" id="GO:0015628">
    <property type="term" value="P:protein secretion by the type II secretion system"/>
    <property type="evidence" value="ECO:0007669"/>
    <property type="project" value="InterPro"/>
</dbReference>
<keyword evidence="5 9" id="KW-0812">Transmembrane</keyword>
<evidence type="ECO:0000256" key="2">
    <source>
        <dbReference type="ARBA" id="ARBA00022448"/>
    </source>
</evidence>
<dbReference type="GO" id="GO:0005886">
    <property type="term" value="C:plasma membrane"/>
    <property type="evidence" value="ECO:0007669"/>
    <property type="project" value="UniProtKB-SubCell"/>
</dbReference>
<evidence type="ECO:0000313" key="10">
    <source>
        <dbReference type="EMBL" id="KKO09789.1"/>
    </source>
</evidence>
<gene>
    <name evidence="10" type="ORF">LCGC14_0032860</name>
</gene>
<dbReference type="Pfam" id="PF04612">
    <property type="entry name" value="T2SSM"/>
    <property type="match status" value="1"/>
</dbReference>
<evidence type="ECO:0000256" key="4">
    <source>
        <dbReference type="ARBA" id="ARBA00022519"/>
    </source>
</evidence>